<dbReference type="RefSeq" id="WP_279776369.1">
    <property type="nucleotide sequence ID" value="NZ_JAOCKX010000082.1"/>
</dbReference>
<feature type="active site" description="Proton acceptor" evidence="11">
    <location>
        <position position="145"/>
    </location>
</feature>
<feature type="binding site" evidence="12">
    <location>
        <position position="40"/>
    </location>
    <ligand>
        <name>NAD(+)</name>
        <dbReference type="ChEBI" id="CHEBI:57540"/>
    </ligand>
</feature>
<dbReference type="InterPro" id="IPR002347">
    <property type="entry name" value="SDR_fam"/>
</dbReference>
<gene>
    <name evidence="13" type="ORF">N5J77_28230</name>
</gene>
<dbReference type="FunFam" id="3.40.50.720:FF:000054">
    <property type="entry name" value="Enoyl-[acyl-carrier-protein] reductase [NADH]"/>
    <property type="match status" value="1"/>
</dbReference>
<evidence type="ECO:0000256" key="6">
    <source>
        <dbReference type="ARBA" id="ARBA00023027"/>
    </source>
</evidence>
<name>A0AA42X2Y6_SPHYA</name>
<evidence type="ECO:0000256" key="2">
    <source>
        <dbReference type="ARBA" id="ARBA00009233"/>
    </source>
</evidence>
<comment type="catalytic activity">
    <reaction evidence="9 10">
        <text>a 2,3-saturated acyl-[ACP] + NAD(+) = a (2E)-enoyl-[ACP] + NADH + H(+)</text>
        <dbReference type="Rhea" id="RHEA:10240"/>
        <dbReference type="Rhea" id="RHEA-COMP:9925"/>
        <dbReference type="Rhea" id="RHEA-COMP:9926"/>
        <dbReference type="ChEBI" id="CHEBI:15378"/>
        <dbReference type="ChEBI" id="CHEBI:57540"/>
        <dbReference type="ChEBI" id="CHEBI:57945"/>
        <dbReference type="ChEBI" id="CHEBI:78784"/>
        <dbReference type="ChEBI" id="CHEBI:78785"/>
        <dbReference type="EC" id="1.3.1.9"/>
    </reaction>
</comment>
<dbReference type="InterPro" id="IPR014358">
    <property type="entry name" value="Enoyl-ACP_Rdtase_NADH"/>
</dbReference>
<evidence type="ECO:0000256" key="5">
    <source>
        <dbReference type="ARBA" id="ARBA00023002"/>
    </source>
</evidence>
<feature type="binding site" evidence="12">
    <location>
        <position position="92"/>
    </location>
    <ligand>
        <name>NAD(+)</name>
        <dbReference type="ChEBI" id="CHEBI:57540"/>
    </ligand>
</feature>
<dbReference type="EMBL" id="JAOCKX010000082">
    <property type="protein sequence ID" value="MDH2135021.1"/>
    <property type="molecule type" value="Genomic_DNA"/>
</dbReference>
<dbReference type="PANTHER" id="PTHR43159:SF2">
    <property type="entry name" value="ENOYL-[ACYL-CARRIER-PROTEIN] REDUCTASE [NADH], CHLOROPLASTIC"/>
    <property type="match status" value="1"/>
</dbReference>
<dbReference type="PANTHER" id="PTHR43159">
    <property type="entry name" value="ENOYL-[ACYL-CARRIER-PROTEIN] REDUCTASE"/>
    <property type="match status" value="1"/>
</dbReference>
<dbReference type="InterPro" id="IPR036291">
    <property type="entry name" value="NAD(P)-bd_dom_sf"/>
</dbReference>
<proteinExistence type="inferred from homology"/>
<protein>
    <recommendedName>
        <fullName evidence="10">Enoyl-[acyl-carrier-protein] reductase [NADH]</fullName>
        <ecNumber evidence="10">1.3.1.9</ecNumber>
    </recommendedName>
</protein>
<organism evidence="13 14">
    <name type="scientific">Sphingobium yanoikuyae</name>
    <name type="common">Sphingomonas yanoikuyae</name>
    <dbReference type="NCBI Taxonomy" id="13690"/>
    <lineage>
        <taxon>Bacteria</taxon>
        <taxon>Pseudomonadati</taxon>
        <taxon>Pseudomonadota</taxon>
        <taxon>Alphaproteobacteria</taxon>
        <taxon>Sphingomonadales</taxon>
        <taxon>Sphingomonadaceae</taxon>
        <taxon>Sphingobium</taxon>
    </lineage>
</organism>
<keyword evidence="6 10" id="KW-0520">NAD</keyword>
<dbReference type="GO" id="GO:0006633">
    <property type="term" value="P:fatty acid biosynthetic process"/>
    <property type="evidence" value="ECO:0007669"/>
    <property type="project" value="UniProtKB-KW"/>
</dbReference>
<feature type="active site" description="Proton acceptor" evidence="11">
    <location>
        <position position="155"/>
    </location>
</feature>
<dbReference type="AlphaFoldDB" id="A0AA42X2Y6"/>
<evidence type="ECO:0000256" key="1">
    <source>
        <dbReference type="ARBA" id="ARBA00005194"/>
    </source>
</evidence>
<keyword evidence="3 10" id="KW-0444">Lipid biosynthesis</keyword>
<evidence type="ECO:0000256" key="9">
    <source>
        <dbReference type="ARBA" id="ARBA00048572"/>
    </source>
</evidence>
<evidence type="ECO:0000313" key="14">
    <source>
        <dbReference type="Proteomes" id="UP001162318"/>
    </source>
</evidence>
<dbReference type="EC" id="1.3.1.9" evidence="10"/>
<dbReference type="FunFam" id="1.10.8.400:FF:000001">
    <property type="entry name" value="Enoyl-[acyl-carrier-protein] reductase [NADH]"/>
    <property type="match status" value="1"/>
</dbReference>
<comment type="similarity">
    <text evidence="2 10">Belongs to the short-chain dehydrogenases/reductases (SDR) family. FabI subfamily.</text>
</comment>
<dbReference type="SUPFAM" id="SSF51735">
    <property type="entry name" value="NAD(P)-binding Rossmann-fold domains"/>
    <property type="match status" value="1"/>
</dbReference>
<evidence type="ECO:0000256" key="3">
    <source>
        <dbReference type="ARBA" id="ARBA00022516"/>
    </source>
</evidence>
<accession>A0AA42X2Y6</accession>
<evidence type="ECO:0000256" key="8">
    <source>
        <dbReference type="ARBA" id="ARBA00023160"/>
    </source>
</evidence>
<evidence type="ECO:0000313" key="13">
    <source>
        <dbReference type="EMBL" id="MDH2135021.1"/>
    </source>
</evidence>
<feature type="binding site" evidence="12">
    <location>
        <begin position="191"/>
        <end position="195"/>
    </location>
    <ligand>
        <name>NAD(+)</name>
        <dbReference type="ChEBI" id="CHEBI:57540"/>
    </ligand>
</feature>
<dbReference type="PIRSF" id="PIRSF000094">
    <property type="entry name" value="Enoyl-ACP_rdct"/>
    <property type="match status" value="1"/>
</dbReference>
<dbReference type="Proteomes" id="UP001162318">
    <property type="component" value="Unassembled WGS sequence"/>
</dbReference>
<dbReference type="PRINTS" id="PR00081">
    <property type="entry name" value="GDHRDH"/>
</dbReference>
<feature type="binding site" evidence="12">
    <location>
        <position position="162"/>
    </location>
    <ligand>
        <name>NAD(+)</name>
        <dbReference type="ChEBI" id="CHEBI:57540"/>
    </ligand>
</feature>
<evidence type="ECO:0000256" key="10">
    <source>
        <dbReference type="PIRNR" id="PIRNR000094"/>
    </source>
</evidence>
<evidence type="ECO:0000256" key="4">
    <source>
        <dbReference type="ARBA" id="ARBA00022832"/>
    </source>
</evidence>
<dbReference type="Pfam" id="PF13561">
    <property type="entry name" value="adh_short_C2"/>
    <property type="match status" value="1"/>
</dbReference>
<comment type="pathway">
    <text evidence="1">Lipid metabolism; fatty acid biosynthesis.</text>
</comment>
<dbReference type="Gene3D" id="1.10.8.400">
    <property type="entry name" value="Enoyl acyl carrier protein reductase"/>
    <property type="match status" value="1"/>
</dbReference>
<sequence length="275" mass="30374">MGIMNCKRGLILGLANEYSLAWGVAQALHREGAELAVSFQGERQRDRVLDLAGRLEISKIFECDVSNYDAIDQMFNEIEKDWDSIDFILHAIGYSDRNELRGRFIHTSLNNFLTTMNVSVFSLTAIASRAHRMMKRGGSLLTISYFGAEKALPNYNIMGVAKAALEATVRYLALDLGPEGIRVNAISAGPIKTVAATGIGDFRQIMQYCKNASPLRRNVSIDDVGNVATYLLSHWSDGVTGEIHHVDAGFHAVAMPSDFDFDNAPFDEDSYNENA</sequence>
<evidence type="ECO:0000256" key="11">
    <source>
        <dbReference type="PIRSR" id="PIRSR000094-1"/>
    </source>
</evidence>
<dbReference type="GO" id="GO:0004318">
    <property type="term" value="F:enoyl-[acyl-carrier-protein] reductase (NADH) activity"/>
    <property type="evidence" value="ECO:0007669"/>
    <property type="project" value="UniProtKB-EC"/>
</dbReference>
<feature type="binding site" evidence="12">
    <location>
        <begin position="64"/>
        <end position="65"/>
    </location>
    <ligand>
        <name>NAD(+)</name>
        <dbReference type="ChEBI" id="CHEBI:57540"/>
    </ligand>
</feature>
<comment type="caution">
    <text evidence="13">The sequence shown here is derived from an EMBL/GenBank/DDBJ whole genome shotgun (WGS) entry which is preliminary data.</text>
</comment>
<keyword evidence="5 10" id="KW-0560">Oxidoreductase</keyword>
<evidence type="ECO:0000256" key="12">
    <source>
        <dbReference type="PIRSR" id="PIRSR000094-3"/>
    </source>
</evidence>
<reference evidence="13" key="1">
    <citation type="submission" date="2022-09" db="EMBL/GenBank/DDBJ databases">
        <title>Intensive care unit water sources are persistently colonized with multi-drug resistant bacteria and are the site of extensive horizontal gene transfer of antibiotic resistance genes.</title>
        <authorList>
            <person name="Diorio-Toth L."/>
        </authorList>
    </citation>
    <scope>NUCLEOTIDE SEQUENCE</scope>
    <source>
        <strain evidence="13">GD03659</strain>
    </source>
</reference>
<evidence type="ECO:0000256" key="7">
    <source>
        <dbReference type="ARBA" id="ARBA00023098"/>
    </source>
</evidence>
<dbReference type="CDD" id="cd05372">
    <property type="entry name" value="ENR_SDR"/>
    <property type="match status" value="1"/>
</dbReference>
<dbReference type="Gene3D" id="3.40.50.720">
    <property type="entry name" value="NAD(P)-binding Rossmann-like Domain"/>
    <property type="match status" value="1"/>
</dbReference>
<feature type="binding site" evidence="12">
    <location>
        <position position="13"/>
    </location>
    <ligand>
        <name>NAD(+)</name>
        <dbReference type="ChEBI" id="CHEBI:57540"/>
    </ligand>
</feature>
<keyword evidence="8 10" id="KW-0275">Fatty acid biosynthesis</keyword>
<keyword evidence="4" id="KW-0276">Fatty acid metabolism</keyword>
<keyword evidence="7" id="KW-0443">Lipid metabolism</keyword>